<keyword evidence="1" id="KW-0732">Signal</keyword>
<dbReference type="EMBL" id="QQNH01000002">
    <property type="protein sequence ID" value="RDE10324.1"/>
    <property type="molecule type" value="Genomic_DNA"/>
</dbReference>
<accession>A0A369W6L7</accession>
<feature type="chain" id="PRO_5016818387" evidence="1">
    <location>
        <begin position="23"/>
        <end position="209"/>
    </location>
</feature>
<dbReference type="OrthoDB" id="7206808at2"/>
<evidence type="ECO:0000256" key="1">
    <source>
        <dbReference type="SAM" id="SignalP"/>
    </source>
</evidence>
<dbReference type="RefSeq" id="WP_114644676.1">
    <property type="nucleotide sequence ID" value="NZ_QQNH01000002.1"/>
</dbReference>
<gene>
    <name evidence="2" type="ORF">DVH29_02760</name>
</gene>
<sequence>MKTTSILVSGLVALIASTAAMAPAAAQQVASLHPAFASTADLTSIPVGHAEFCAQRPYECLPMAPAAPVALTDALWTELQQVNNHYNTTVTAMSDADLYGTEEFWTYPTSGYGDCEDFALGKRATLIERGWNPANLLIAVVRQPNGEGHAVLMVRTDRGDLVLDNQEGLIKLWTDTPYTFLKRQSQAHAGQWVDILDARDGIVTATAGY</sequence>
<protein>
    <submittedName>
        <fullName evidence="2">Transglutaminase</fullName>
    </submittedName>
</protein>
<dbReference type="Pfam" id="PF06035">
    <property type="entry name" value="Peptidase_C93"/>
    <property type="match status" value="1"/>
</dbReference>
<dbReference type="PANTHER" id="PTHR39327">
    <property type="match status" value="1"/>
</dbReference>
<dbReference type="Gene3D" id="3.10.620.30">
    <property type="match status" value="1"/>
</dbReference>
<evidence type="ECO:0000313" key="3">
    <source>
        <dbReference type="Proteomes" id="UP000253759"/>
    </source>
</evidence>
<feature type="signal peptide" evidence="1">
    <location>
        <begin position="1"/>
        <end position="22"/>
    </location>
</feature>
<keyword evidence="3" id="KW-1185">Reference proteome</keyword>
<dbReference type="AlphaFoldDB" id="A0A369W6L7"/>
<proteinExistence type="predicted"/>
<comment type="caution">
    <text evidence="2">The sequence shown here is derived from an EMBL/GenBank/DDBJ whole genome shotgun (WGS) entry which is preliminary data.</text>
</comment>
<name>A0A369W6L7_9HYPH</name>
<dbReference type="PANTHER" id="PTHR39327:SF1">
    <property type="entry name" value="BLR5470 PROTEIN"/>
    <property type="match status" value="1"/>
</dbReference>
<reference evidence="3" key="1">
    <citation type="submission" date="2018-07" db="EMBL/GenBank/DDBJ databases">
        <authorList>
            <person name="Liu B.-T."/>
            <person name="Du Z."/>
        </authorList>
    </citation>
    <scope>NUCLEOTIDE SEQUENCE [LARGE SCALE GENOMIC DNA]</scope>
    <source>
        <strain evidence="3">XYN52</strain>
    </source>
</reference>
<evidence type="ECO:0000313" key="2">
    <source>
        <dbReference type="EMBL" id="RDE10324.1"/>
    </source>
</evidence>
<organism evidence="2 3">
    <name type="scientific">Pelagibacterium lacus</name>
    <dbReference type="NCBI Taxonomy" id="2282655"/>
    <lineage>
        <taxon>Bacteria</taxon>
        <taxon>Pseudomonadati</taxon>
        <taxon>Pseudomonadota</taxon>
        <taxon>Alphaproteobacteria</taxon>
        <taxon>Hyphomicrobiales</taxon>
        <taxon>Devosiaceae</taxon>
        <taxon>Pelagibacterium</taxon>
    </lineage>
</organism>
<dbReference type="InterPro" id="IPR010319">
    <property type="entry name" value="Transglutaminase-like_Cys_pept"/>
</dbReference>
<dbReference type="Proteomes" id="UP000253759">
    <property type="component" value="Unassembled WGS sequence"/>
</dbReference>